<protein>
    <submittedName>
        <fullName evidence="5">Xanthine dehydrogenase</fullName>
    </submittedName>
</protein>
<sequence>MSTDDSGERLAPLTPSEMGRDVARDDARLKVTGTAPYAVEHPVEDPLYAVLVGAPFALGSVTVDASEALAAPGVHSVVDHTNAPRLEGVDDLEMDLLQSGRVDYHGQVVAIVLGESLAAARHGAHLVRVDGAQREAATRFEIGQARRKPDEVNAGFPTDSETGDFDAAVAQAATTVQQTYVTPLEHNNPMEPHAATATWREGRDGPVLEMTVSTQSAPGVVSTLAPLLGLEPEQVRVRAPHVGGGFGSKGLPHPPDLAAAMAARTVPGRPVRLAVTRQQMFALTGYRSITASQMRLAAQEDGILTGIEHASFTPSSRVKEYAEQTSVSTRSLYAAPNRRTSHRLQDLDVAIPSWMRAPGVFPGVFAHEVAMDELAVDLGMDPVELRRRNDTDVDPDSGDPFSERRLLECFDRGAELFGWSGPQEPRSRVEGDWLLGSGVATATYPGESMPGNQACVTVLDDGRYEVSIAATDIGTGAWTVLRLVAADALGVPRDQVEMRIGDSSLPPASVAGGSAGTSSWGTAITGAARALHEKFGTDPAAGSSVTTPAPDDPGEEGYVTQSYGAVFAEVGVHRWTGVVRARRLLGVYSAGRVLNPRGARSQLVGGMVMGLGAALHEESVRDPRFGHVVTQDLASYHVPAHADVLDVEAHWLQGRDDVMNPMGSRGIGEIGITGVAPAIVNAAYAATGVRVRELPLTPDHFL</sequence>
<dbReference type="EMBL" id="LQZG01000001">
    <property type="protein sequence ID" value="OAB88483.1"/>
    <property type="molecule type" value="Genomic_DNA"/>
</dbReference>
<evidence type="ECO:0000313" key="5">
    <source>
        <dbReference type="EMBL" id="OAB88483.1"/>
    </source>
</evidence>
<dbReference type="SUPFAM" id="SSF54665">
    <property type="entry name" value="CO dehydrogenase molybdoprotein N-domain-like"/>
    <property type="match status" value="1"/>
</dbReference>
<feature type="domain" description="Aldehyde oxidase/xanthine dehydrogenase a/b hammerhead" evidence="4">
    <location>
        <begin position="32"/>
        <end position="135"/>
    </location>
</feature>
<dbReference type="STRING" id="262209.AWH69_01345"/>
<dbReference type="RefSeq" id="WP_068270353.1">
    <property type="nucleotide sequence ID" value="NZ_LQZG01000001.1"/>
</dbReference>
<dbReference type="PANTHER" id="PTHR11908">
    <property type="entry name" value="XANTHINE DEHYDROGENASE"/>
    <property type="match status" value="1"/>
</dbReference>
<dbReference type="GO" id="GO:0005506">
    <property type="term" value="F:iron ion binding"/>
    <property type="evidence" value="ECO:0007669"/>
    <property type="project" value="InterPro"/>
</dbReference>
<dbReference type="Gene3D" id="3.30.365.10">
    <property type="entry name" value="Aldehyde oxidase/xanthine dehydrogenase, molybdopterin binding domain"/>
    <property type="match status" value="4"/>
</dbReference>
<keyword evidence="1" id="KW-0500">Molybdenum</keyword>
<keyword evidence="6" id="KW-1185">Reference proteome</keyword>
<dbReference type="SMART" id="SM01008">
    <property type="entry name" value="Ald_Xan_dh_C"/>
    <property type="match status" value="1"/>
</dbReference>
<dbReference type="GO" id="GO:0016491">
    <property type="term" value="F:oxidoreductase activity"/>
    <property type="evidence" value="ECO:0007669"/>
    <property type="project" value="UniProtKB-KW"/>
</dbReference>
<reference evidence="5 6" key="1">
    <citation type="submission" date="2016-01" db="EMBL/GenBank/DDBJ databases">
        <title>Janibacter melonis strain CD11_4 genome sequencing and assembly.</title>
        <authorList>
            <person name="Nair G.R."/>
            <person name="Kaur G."/>
            <person name="Chander A.M."/>
            <person name="Mayilraj S."/>
        </authorList>
    </citation>
    <scope>NUCLEOTIDE SEQUENCE [LARGE SCALE GENOMIC DNA]</scope>
    <source>
        <strain evidence="5 6">CD11-4</strain>
    </source>
</reference>
<dbReference type="InterPro" id="IPR036856">
    <property type="entry name" value="Ald_Oxase/Xan_DH_a/b_sf"/>
</dbReference>
<evidence type="ECO:0000313" key="6">
    <source>
        <dbReference type="Proteomes" id="UP000076976"/>
    </source>
</evidence>
<evidence type="ECO:0000256" key="3">
    <source>
        <dbReference type="SAM" id="MobiDB-lite"/>
    </source>
</evidence>
<dbReference type="Pfam" id="PF02738">
    <property type="entry name" value="MoCoBD_1"/>
    <property type="match status" value="1"/>
</dbReference>
<dbReference type="Gene3D" id="3.90.1170.50">
    <property type="entry name" value="Aldehyde oxidase/xanthine dehydrogenase, a/b hammerhead"/>
    <property type="match status" value="1"/>
</dbReference>
<dbReference type="SUPFAM" id="SSF56003">
    <property type="entry name" value="Molybdenum cofactor-binding domain"/>
    <property type="match status" value="1"/>
</dbReference>
<dbReference type="InterPro" id="IPR000674">
    <property type="entry name" value="Ald_Oxase/Xan_DH_a/b"/>
</dbReference>
<comment type="caution">
    <text evidence="5">The sequence shown here is derived from an EMBL/GenBank/DDBJ whole genome shotgun (WGS) entry which is preliminary data.</text>
</comment>
<accession>A0A176QFJ4</accession>
<dbReference type="InterPro" id="IPR046867">
    <property type="entry name" value="AldOxase/xan_DH_MoCoBD2"/>
</dbReference>
<keyword evidence="2" id="KW-0560">Oxidoreductase</keyword>
<dbReference type="AlphaFoldDB" id="A0A176QFJ4"/>
<dbReference type="PANTHER" id="PTHR11908:SF132">
    <property type="entry name" value="ALDEHYDE OXIDASE 1-RELATED"/>
    <property type="match status" value="1"/>
</dbReference>
<dbReference type="InterPro" id="IPR016208">
    <property type="entry name" value="Ald_Oxase/xanthine_DH-like"/>
</dbReference>
<evidence type="ECO:0000256" key="1">
    <source>
        <dbReference type="ARBA" id="ARBA00022505"/>
    </source>
</evidence>
<evidence type="ECO:0000259" key="4">
    <source>
        <dbReference type="SMART" id="SM01008"/>
    </source>
</evidence>
<dbReference type="Proteomes" id="UP000076976">
    <property type="component" value="Unassembled WGS sequence"/>
</dbReference>
<evidence type="ECO:0000256" key="2">
    <source>
        <dbReference type="ARBA" id="ARBA00023002"/>
    </source>
</evidence>
<feature type="region of interest" description="Disordered" evidence="3">
    <location>
        <begin position="536"/>
        <end position="557"/>
    </location>
</feature>
<dbReference type="InterPro" id="IPR008274">
    <property type="entry name" value="AldOxase/xan_DH_MoCoBD1"/>
</dbReference>
<dbReference type="InterPro" id="IPR037165">
    <property type="entry name" value="AldOxase/xan_DH_Mopterin-bd_sf"/>
</dbReference>
<gene>
    <name evidence="5" type="ORF">AWH69_01345</name>
</gene>
<organism evidence="5 6">
    <name type="scientific">Janibacter melonis</name>
    <dbReference type="NCBI Taxonomy" id="262209"/>
    <lineage>
        <taxon>Bacteria</taxon>
        <taxon>Bacillati</taxon>
        <taxon>Actinomycetota</taxon>
        <taxon>Actinomycetes</taxon>
        <taxon>Micrococcales</taxon>
        <taxon>Intrasporangiaceae</taxon>
        <taxon>Janibacter</taxon>
    </lineage>
</organism>
<dbReference type="Pfam" id="PF20256">
    <property type="entry name" value="MoCoBD_2"/>
    <property type="match status" value="2"/>
</dbReference>
<proteinExistence type="predicted"/>
<dbReference type="Pfam" id="PF01315">
    <property type="entry name" value="Ald_Xan_dh_C"/>
    <property type="match status" value="1"/>
</dbReference>
<name>A0A176QFJ4_9MICO</name>